<dbReference type="PROSITE" id="PS51257">
    <property type="entry name" value="PROKAR_LIPOPROTEIN"/>
    <property type="match status" value="1"/>
</dbReference>
<feature type="transmembrane region" description="Helical" evidence="1">
    <location>
        <begin position="21"/>
        <end position="42"/>
    </location>
</feature>
<evidence type="ECO:0000256" key="1">
    <source>
        <dbReference type="SAM" id="Phobius"/>
    </source>
</evidence>
<dbReference type="AlphaFoldDB" id="A0A8T3VAD4"/>
<evidence type="ECO:0000313" key="2">
    <source>
        <dbReference type="EMBL" id="MBE6505008.1"/>
    </source>
</evidence>
<gene>
    <name evidence="2" type="ORF">E7Z73_04575</name>
</gene>
<feature type="transmembrane region" description="Helical" evidence="1">
    <location>
        <begin position="54"/>
        <end position="74"/>
    </location>
</feature>
<keyword evidence="1" id="KW-0812">Transmembrane</keyword>
<dbReference type="EMBL" id="SUTE01000037">
    <property type="protein sequence ID" value="MBE6505008.1"/>
    <property type="molecule type" value="Genomic_DNA"/>
</dbReference>
<reference evidence="2" key="1">
    <citation type="submission" date="2019-04" db="EMBL/GenBank/DDBJ databases">
        <title>Evolution of Biomass-Degrading Anaerobic Consortia Revealed by Metagenomics.</title>
        <authorList>
            <person name="Peng X."/>
        </authorList>
    </citation>
    <scope>NUCLEOTIDE SEQUENCE</scope>
    <source>
        <strain evidence="2">SIG12</strain>
    </source>
</reference>
<proteinExistence type="predicted"/>
<protein>
    <submittedName>
        <fullName evidence="2">Uncharacterized protein</fullName>
    </submittedName>
</protein>
<name>A0A8T3VAD4_9EURY</name>
<comment type="caution">
    <text evidence="2">The sequence shown here is derived from an EMBL/GenBank/DDBJ whole genome shotgun (WGS) entry which is preliminary data.</text>
</comment>
<dbReference type="RefSeq" id="WP_303736651.1">
    <property type="nucleotide sequence ID" value="NZ_SUTE01000037.1"/>
</dbReference>
<evidence type="ECO:0000313" key="3">
    <source>
        <dbReference type="Proteomes" id="UP000762703"/>
    </source>
</evidence>
<keyword evidence="1" id="KW-0472">Membrane</keyword>
<sequence>MDVKQIVAIIIPIAIFMFRRYMGILITLAILIIGCIVTYYLYAKSEEDKYLRGALSLYGLNFFFIFIGFLIHFFF</sequence>
<dbReference type="Proteomes" id="UP000762703">
    <property type="component" value="Unassembled WGS sequence"/>
</dbReference>
<accession>A0A8T3VAD4</accession>
<organism evidence="2 3">
    <name type="scientific">Methanobrevibacter millerae</name>
    <dbReference type="NCBI Taxonomy" id="230361"/>
    <lineage>
        <taxon>Archaea</taxon>
        <taxon>Methanobacteriati</taxon>
        <taxon>Methanobacteriota</taxon>
        <taxon>Methanomada group</taxon>
        <taxon>Methanobacteria</taxon>
        <taxon>Methanobacteriales</taxon>
        <taxon>Methanobacteriaceae</taxon>
        <taxon>Methanobrevibacter</taxon>
    </lineage>
</organism>
<keyword evidence="1" id="KW-1133">Transmembrane helix</keyword>